<dbReference type="InterPro" id="IPR050951">
    <property type="entry name" value="Retrovirus_Pol_polyprotein"/>
</dbReference>
<protein>
    <recommendedName>
        <fullName evidence="1">Integrase catalytic domain-containing protein</fullName>
    </recommendedName>
</protein>
<dbReference type="Proteomes" id="UP001558613">
    <property type="component" value="Unassembled WGS sequence"/>
</dbReference>
<gene>
    <name evidence="2" type="ORF">QQF64_025589</name>
</gene>
<comment type="caution">
    <text evidence="2">The sequence shown here is derived from an EMBL/GenBank/DDBJ whole genome shotgun (WGS) entry which is preliminary data.</text>
</comment>
<evidence type="ECO:0000313" key="3">
    <source>
        <dbReference type="Proteomes" id="UP001558613"/>
    </source>
</evidence>
<accession>A0ABR3NQM1</accession>
<keyword evidence="3" id="KW-1185">Reference proteome</keyword>
<dbReference type="InterPro" id="IPR012337">
    <property type="entry name" value="RNaseH-like_sf"/>
</dbReference>
<dbReference type="PANTHER" id="PTHR37984:SF15">
    <property type="entry name" value="INTEGRASE CATALYTIC DOMAIN-CONTAINING PROTEIN"/>
    <property type="match status" value="1"/>
</dbReference>
<name>A0ABR3NQM1_9TELE</name>
<evidence type="ECO:0000313" key="2">
    <source>
        <dbReference type="EMBL" id="KAL1278916.1"/>
    </source>
</evidence>
<dbReference type="InterPro" id="IPR001584">
    <property type="entry name" value="Integrase_cat-core"/>
</dbReference>
<dbReference type="EMBL" id="JAYMGO010000003">
    <property type="protein sequence ID" value="KAL1278916.1"/>
    <property type="molecule type" value="Genomic_DNA"/>
</dbReference>
<feature type="domain" description="Integrase catalytic" evidence="1">
    <location>
        <begin position="1"/>
        <end position="70"/>
    </location>
</feature>
<organism evidence="2 3">
    <name type="scientific">Cirrhinus molitorella</name>
    <name type="common">mud carp</name>
    <dbReference type="NCBI Taxonomy" id="172907"/>
    <lineage>
        <taxon>Eukaryota</taxon>
        <taxon>Metazoa</taxon>
        <taxon>Chordata</taxon>
        <taxon>Craniata</taxon>
        <taxon>Vertebrata</taxon>
        <taxon>Euteleostomi</taxon>
        <taxon>Actinopterygii</taxon>
        <taxon>Neopterygii</taxon>
        <taxon>Teleostei</taxon>
        <taxon>Ostariophysi</taxon>
        <taxon>Cypriniformes</taxon>
        <taxon>Cyprinidae</taxon>
        <taxon>Labeoninae</taxon>
        <taxon>Labeonini</taxon>
        <taxon>Cirrhinus</taxon>
    </lineage>
</organism>
<sequence>MFCRFGVLDKVHSDQEHNFESEVFQEVCRLLGICKTHTTPLHPQSDGLVECFNCTLTTQLAILTSEHQRD</sequence>
<dbReference type="PROSITE" id="PS50994">
    <property type="entry name" value="INTEGRASE"/>
    <property type="match status" value="1"/>
</dbReference>
<dbReference type="PANTHER" id="PTHR37984">
    <property type="entry name" value="PROTEIN CBG26694"/>
    <property type="match status" value="1"/>
</dbReference>
<dbReference type="SUPFAM" id="SSF53098">
    <property type="entry name" value="Ribonuclease H-like"/>
    <property type="match status" value="1"/>
</dbReference>
<dbReference type="InterPro" id="IPR036397">
    <property type="entry name" value="RNaseH_sf"/>
</dbReference>
<evidence type="ECO:0000259" key="1">
    <source>
        <dbReference type="PROSITE" id="PS50994"/>
    </source>
</evidence>
<proteinExistence type="predicted"/>
<reference evidence="2 3" key="1">
    <citation type="submission" date="2023-09" db="EMBL/GenBank/DDBJ databases">
        <authorList>
            <person name="Wang M."/>
        </authorList>
    </citation>
    <scope>NUCLEOTIDE SEQUENCE [LARGE SCALE GENOMIC DNA]</scope>
    <source>
        <strain evidence="2">GT-2023</strain>
        <tissue evidence="2">Liver</tissue>
    </source>
</reference>
<dbReference type="Gene3D" id="3.30.420.10">
    <property type="entry name" value="Ribonuclease H-like superfamily/Ribonuclease H"/>
    <property type="match status" value="1"/>
</dbReference>